<sequence>YFESLLPPEGPGQQFLCCISRTHLEVLPLGVVSGQLCFEITNLSNNPISLRPGADIMKGCKQVCHVGDSLDFIAQGPDGNIVTYMSLSLKWLGAPGATVSRGLSSPRACMEDGKTLPPLPFSLELSGTAVRE</sequence>
<accession>A0A813H805</accession>
<dbReference type="Proteomes" id="UP000626109">
    <property type="component" value="Unassembled WGS sequence"/>
</dbReference>
<feature type="non-terminal residue" evidence="1">
    <location>
        <position position="1"/>
    </location>
</feature>
<protein>
    <submittedName>
        <fullName evidence="1">Uncharacterized protein</fullName>
    </submittedName>
</protein>
<dbReference type="AlphaFoldDB" id="A0A813H805"/>
<evidence type="ECO:0000313" key="1">
    <source>
        <dbReference type="EMBL" id="CAE8633828.1"/>
    </source>
</evidence>
<name>A0A813H805_POLGL</name>
<dbReference type="EMBL" id="CAJNNW010001042">
    <property type="protein sequence ID" value="CAE8633828.1"/>
    <property type="molecule type" value="Genomic_DNA"/>
</dbReference>
<proteinExistence type="predicted"/>
<evidence type="ECO:0000313" key="2">
    <source>
        <dbReference type="Proteomes" id="UP000626109"/>
    </source>
</evidence>
<comment type="caution">
    <text evidence="1">The sequence shown here is derived from an EMBL/GenBank/DDBJ whole genome shotgun (WGS) entry which is preliminary data.</text>
</comment>
<feature type="non-terminal residue" evidence="1">
    <location>
        <position position="132"/>
    </location>
</feature>
<organism evidence="1 2">
    <name type="scientific">Polarella glacialis</name>
    <name type="common">Dinoflagellate</name>
    <dbReference type="NCBI Taxonomy" id="89957"/>
    <lineage>
        <taxon>Eukaryota</taxon>
        <taxon>Sar</taxon>
        <taxon>Alveolata</taxon>
        <taxon>Dinophyceae</taxon>
        <taxon>Suessiales</taxon>
        <taxon>Suessiaceae</taxon>
        <taxon>Polarella</taxon>
    </lineage>
</organism>
<gene>
    <name evidence="1" type="ORF">PGLA2088_LOCUS1360</name>
</gene>
<reference evidence="1" key="1">
    <citation type="submission" date="2021-02" db="EMBL/GenBank/DDBJ databases">
        <authorList>
            <person name="Dougan E. K."/>
            <person name="Rhodes N."/>
            <person name="Thang M."/>
            <person name="Chan C."/>
        </authorList>
    </citation>
    <scope>NUCLEOTIDE SEQUENCE</scope>
</reference>